<evidence type="ECO:0000313" key="9">
    <source>
        <dbReference type="EMBL" id="OMJ80224.1"/>
    </source>
</evidence>
<evidence type="ECO:0000256" key="6">
    <source>
        <dbReference type="SAM" id="Coils"/>
    </source>
</evidence>
<name>A0A1R2BTZ1_9CILI</name>
<dbReference type="Gene3D" id="3.30.30.30">
    <property type="match status" value="1"/>
</dbReference>
<dbReference type="Gene3D" id="1.20.1270.10">
    <property type="match status" value="1"/>
</dbReference>
<keyword evidence="3" id="KW-0547">Nucleotide-binding</keyword>
<feature type="compositionally biased region" description="Acidic residues" evidence="7">
    <location>
        <begin position="930"/>
        <end position="943"/>
    </location>
</feature>
<accession>A0A1R2BTZ1</accession>
<feature type="compositionally biased region" description="Basic and acidic residues" evidence="7">
    <location>
        <begin position="874"/>
        <end position="891"/>
    </location>
</feature>
<evidence type="ECO:0000256" key="7">
    <source>
        <dbReference type="SAM" id="MobiDB-lite"/>
    </source>
</evidence>
<dbReference type="CDD" id="cd10230">
    <property type="entry name" value="ASKHA_NBD_HSP70_HYOU1"/>
    <property type="match status" value="1"/>
</dbReference>
<evidence type="ECO:0000256" key="3">
    <source>
        <dbReference type="ARBA" id="ARBA00022741"/>
    </source>
</evidence>
<dbReference type="OrthoDB" id="10262720at2759"/>
<dbReference type="GO" id="GO:0034663">
    <property type="term" value="C:endoplasmic reticulum chaperone complex"/>
    <property type="evidence" value="ECO:0007669"/>
    <property type="project" value="TreeGrafter"/>
</dbReference>
<keyword evidence="2 8" id="KW-0732">Signal</keyword>
<evidence type="ECO:0000256" key="2">
    <source>
        <dbReference type="ARBA" id="ARBA00022729"/>
    </source>
</evidence>
<organism evidence="9 10">
    <name type="scientific">Stentor coeruleus</name>
    <dbReference type="NCBI Taxonomy" id="5963"/>
    <lineage>
        <taxon>Eukaryota</taxon>
        <taxon>Sar</taxon>
        <taxon>Alveolata</taxon>
        <taxon>Ciliophora</taxon>
        <taxon>Postciliodesmatophora</taxon>
        <taxon>Heterotrichea</taxon>
        <taxon>Heterotrichida</taxon>
        <taxon>Stentoridae</taxon>
        <taxon>Stentor</taxon>
    </lineage>
</organism>
<dbReference type="FunFam" id="3.90.640.10:FF:000004">
    <property type="entry name" value="Heat shock 70 kDa protein 4"/>
    <property type="match status" value="1"/>
</dbReference>
<dbReference type="GO" id="GO:0030968">
    <property type="term" value="P:endoplasmic reticulum unfolded protein response"/>
    <property type="evidence" value="ECO:0007669"/>
    <property type="project" value="TreeGrafter"/>
</dbReference>
<feature type="signal peptide" evidence="8">
    <location>
        <begin position="1"/>
        <end position="18"/>
    </location>
</feature>
<evidence type="ECO:0000256" key="8">
    <source>
        <dbReference type="SAM" id="SignalP"/>
    </source>
</evidence>
<feature type="region of interest" description="Disordered" evidence="7">
    <location>
        <begin position="846"/>
        <end position="943"/>
    </location>
</feature>
<dbReference type="Pfam" id="PF00012">
    <property type="entry name" value="HSP70"/>
    <property type="match status" value="1"/>
</dbReference>
<dbReference type="InterPro" id="IPR018181">
    <property type="entry name" value="Heat_shock_70_CS"/>
</dbReference>
<dbReference type="AlphaFoldDB" id="A0A1R2BTZ1"/>
<comment type="caution">
    <text evidence="9">The sequence shown here is derived from an EMBL/GenBank/DDBJ whole genome shotgun (WGS) entry which is preliminary data.</text>
</comment>
<dbReference type="SUPFAM" id="SSF53067">
    <property type="entry name" value="Actin-like ATPase domain"/>
    <property type="match status" value="2"/>
</dbReference>
<evidence type="ECO:0000256" key="4">
    <source>
        <dbReference type="ARBA" id="ARBA00022840"/>
    </source>
</evidence>
<sequence>MWQLICVLLGIASGSVIGIDLGSELIKTSLIRPGKRLLIVENEQSKRSTPMALAFTDKGRQYGYNALQEQAKRPDTTVLFAKNLLGKVYDREDYFLRTFQPLQLVENLERNSTMIKIVEENYEIEEIAAMVLEYVKEMSEKFGEGIVKDCVITIPSFWTRGQRIALISAAQAAGLNVLALMHENTGAAFYYAIDRLDNETDHYALFYNLGASHLQVTLAKYSSAKKTGSKQLENVEILAHAYDDSLGGSLFDSLLANYLAEKFKSIHSYDLTSVPKSMVRLFQQANQAKKTLSANKSVFVIVNSLYKGIDFKYTLTREEFENLIRPYTDRLIKPVFDVLEKSAVEISQINTLEIIGGVSRIPKVQELLKDKTGMDTSTHLNGDESMAHGAAIYAANFSSVIQVKPMWLSDVVTRTYVARFYSDDDAEWNKEVVLFKEGAKLGNKKKITFTYNRDLVVFIEEEFGGKKTLLCYYEIKGISELEKEQVSLFFSFILDYSGIPFLHTADAKYDVKKKVEDVQENEEGSSNLAEDGAEGNEEKDSKNNDEEDKEGNQEKNDNTESTEEKVVEENEKEDENKEKTENNEKETKESEENVNDNTEGTTGENDKNEENTQEKSKETNESTDTKEKEKEKEKKKNTSKTVSLKLHEVEIEQPKMLAMDKVSEIVKRLKDLKEAEIQAKKIAEAKNNIESYIYEVSEKIEDEDFIKFASQAERDSLSEKTSELRLWMESDEFESSSASEINSKKRELESLIADALQRMKEYDYRESAIENALKTLGRLQDDLIKLNETKPWIPLEDTALAWVKLNETDEWIQTKSAEQAKLENWEPLVLRISELENKVASAEKHIEKLKRMQKPKPAGKKPTPDFTNFGEDFDWSKFKKENFKTDDKEVPTDSENSSTQDPDSGKKEDLEKPDDSEGNPELKTEKQEDLESSEGTEESKEDL</sequence>
<evidence type="ECO:0000313" key="10">
    <source>
        <dbReference type="Proteomes" id="UP000187209"/>
    </source>
</evidence>
<feature type="region of interest" description="Disordered" evidence="7">
    <location>
        <begin position="518"/>
        <end position="642"/>
    </location>
</feature>
<dbReference type="Proteomes" id="UP000187209">
    <property type="component" value="Unassembled WGS sequence"/>
</dbReference>
<feature type="coiled-coil region" evidence="6">
    <location>
        <begin position="738"/>
        <end position="789"/>
    </location>
</feature>
<feature type="compositionally biased region" description="Basic and acidic residues" evidence="7">
    <location>
        <begin position="536"/>
        <end position="591"/>
    </location>
</feature>
<dbReference type="GO" id="GO:0140662">
    <property type="term" value="F:ATP-dependent protein folding chaperone"/>
    <property type="evidence" value="ECO:0007669"/>
    <property type="project" value="InterPro"/>
</dbReference>
<dbReference type="Gene3D" id="3.30.420.40">
    <property type="match status" value="2"/>
</dbReference>
<dbReference type="InterPro" id="IPR013126">
    <property type="entry name" value="Hsp_70_fam"/>
</dbReference>
<dbReference type="PROSITE" id="PS01036">
    <property type="entry name" value="HSP70_3"/>
    <property type="match status" value="1"/>
</dbReference>
<feature type="compositionally biased region" description="Polar residues" evidence="7">
    <location>
        <begin position="893"/>
        <end position="902"/>
    </location>
</feature>
<comment type="subcellular location">
    <subcellularLocation>
        <location evidence="1">Endoplasmic reticulum lumen</location>
    </subcellularLocation>
</comment>
<dbReference type="PANTHER" id="PTHR45639">
    <property type="entry name" value="HSC70CB, ISOFORM G-RELATED"/>
    <property type="match status" value="1"/>
</dbReference>
<dbReference type="PRINTS" id="PR00301">
    <property type="entry name" value="HEATSHOCK70"/>
</dbReference>
<dbReference type="GO" id="GO:0005788">
    <property type="term" value="C:endoplasmic reticulum lumen"/>
    <property type="evidence" value="ECO:0007669"/>
    <property type="project" value="UniProtKB-SubCell"/>
</dbReference>
<keyword evidence="5" id="KW-0143">Chaperone</keyword>
<keyword evidence="4" id="KW-0067">ATP-binding</keyword>
<gene>
    <name evidence="9" type="ORF">SteCoe_19592</name>
</gene>
<feature type="compositionally biased region" description="Basic and acidic residues" evidence="7">
    <location>
        <begin position="903"/>
        <end position="929"/>
    </location>
</feature>
<dbReference type="InterPro" id="IPR043129">
    <property type="entry name" value="ATPase_NBD"/>
</dbReference>
<dbReference type="GO" id="GO:0005524">
    <property type="term" value="F:ATP binding"/>
    <property type="evidence" value="ECO:0007669"/>
    <property type="project" value="UniProtKB-KW"/>
</dbReference>
<dbReference type="Gene3D" id="3.90.640.10">
    <property type="entry name" value="Actin, Chain A, domain 4"/>
    <property type="match status" value="1"/>
</dbReference>
<dbReference type="InterPro" id="IPR029048">
    <property type="entry name" value="HSP70_C_sf"/>
</dbReference>
<protein>
    <submittedName>
        <fullName evidence="9">Uncharacterized protein</fullName>
    </submittedName>
</protein>
<dbReference type="PANTHER" id="PTHR45639:SF3">
    <property type="entry name" value="HYPOXIA UP-REGULATED PROTEIN 1"/>
    <property type="match status" value="1"/>
</dbReference>
<evidence type="ECO:0000256" key="1">
    <source>
        <dbReference type="ARBA" id="ARBA00004319"/>
    </source>
</evidence>
<feature type="compositionally biased region" description="Basic and acidic residues" evidence="7">
    <location>
        <begin position="604"/>
        <end position="636"/>
    </location>
</feature>
<proteinExistence type="predicted"/>
<feature type="chain" id="PRO_5012864957" evidence="8">
    <location>
        <begin position="19"/>
        <end position="943"/>
    </location>
</feature>
<dbReference type="SUPFAM" id="SSF100934">
    <property type="entry name" value="Heat shock protein 70kD (HSP70), C-terminal subdomain"/>
    <property type="match status" value="1"/>
</dbReference>
<dbReference type="EMBL" id="MPUH01000433">
    <property type="protein sequence ID" value="OMJ80224.1"/>
    <property type="molecule type" value="Genomic_DNA"/>
</dbReference>
<reference evidence="9 10" key="1">
    <citation type="submission" date="2016-11" db="EMBL/GenBank/DDBJ databases">
        <title>The macronuclear genome of Stentor coeruleus: a giant cell with tiny introns.</title>
        <authorList>
            <person name="Slabodnick M."/>
            <person name="Ruby J.G."/>
            <person name="Reiff S.B."/>
            <person name="Swart E.C."/>
            <person name="Gosai S."/>
            <person name="Prabakaran S."/>
            <person name="Witkowska E."/>
            <person name="Larue G.E."/>
            <person name="Fisher S."/>
            <person name="Freeman R.M."/>
            <person name="Gunawardena J."/>
            <person name="Chu W."/>
            <person name="Stover N.A."/>
            <person name="Gregory B.D."/>
            <person name="Nowacki M."/>
            <person name="Derisi J."/>
            <person name="Roy S.W."/>
            <person name="Marshall W.F."/>
            <person name="Sood P."/>
        </authorList>
    </citation>
    <scope>NUCLEOTIDE SEQUENCE [LARGE SCALE GENOMIC DNA]</scope>
    <source>
        <strain evidence="9">WM001</strain>
    </source>
</reference>
<keyword evidence="10" id="KW-1185">Reference proteome</keyword>
<evidence type="ECO:0000256" key="5">
    <source>
        <dbReference type="ARBA" id="ARBA00023186"/>
    </source>
</evidence>
<keyword evidence="6" id="KW-0175">Coiled coil</keyword>